<evidence type="ECO:0000256" key="1">
    <source>
        <dbReference type="ARBA" id="ARBA00006754"/>
    </source>
</evidence>
<evidence type="ECO:0000313" key="5">
    <source>
        <dbReference type="EMBL" id="GAA3207106.1"/>
    </source>
</evidence>
<comment type="similarity">
    <text evidence="1">Belongs to the CdaR family.</text>
</comment>
<organism evidence="5 6">
    <name type="scientific">Actinocorallia longicatena</name>
    <dbReference type="NCBI Taxonomy" id="111803"/>
    <lineage>
        <taxon>Bacteria</taxon>
        <taxon>Bacillati</taxon>
        <taxon>Actinomycetota</taxon>
        <taxon>Actinomycetes</taxon>
        <taxon>Streptosporangiales</taxon>
        <taxon>Thermomonosporaceae</taxon>
        <taxon>Actinocorallia</taxon>
    </lineage>
</organism>
<dbReference type="RefSeq" id="WP_344826003.1">
    <property type="nucleotide sequence ID" value="NZ_BAAAUV010000005.1"/>
</dbReference>
<dbReference type="Pfam" id="PF13556">
    <property type="entry name" value="HTH_30"/>
    <property type="match status" value="1"/>
</dbReference>
<dbReference type="InterPro" id="IPR051448">
    <property type="entry name" value="CdaR-like_regulators"/>
</dbReference>
<evidence type="ECO:0000313" key="6">
    <source>
        <dbReference type="Proteomes" id="UP001501237"/>
    </source>
</evidence>
<comment type="caution">
    <text evidence="5">The sequence shown here is derived from an EMBL/GenBank/DDBJ whole genome shotgun (WGS) entry which is preliminary data.</text>
</comment>
<dbReference type="InterPro" id="IPR041522">
    <property type="entry name" value="CdaR_GGDEF"/>
</dbReference>
<protein>
    <submittedName>
        <fullName evidence="5">Helix-turn-helix domain-containing protein</fullName>
    </submittedName>
</protein>
<dbReference type="Pfam" id="PF14361">
    <property type="entry name" value="RsbRD_N"/>
    <property type="match status" value="1"/>
</dbReference>
<evidence type="ECO:0000259" key="4">
    <source>
        <dbReference type="Pfam" id="PF17853"/>
    </source>
</evidence>
<keyword evidence="6" id="KW-1185">Reference proteome</keyword>
<dbReference type="PANTHER" id="PTHR33744">
    <property type="entry name" value="CARBOHYDRATE DIACID REGULATOR"/>
    <property type="match status" value="1"/>
</dbReference>
<dbReference type="InterPro" id="IPR042070">
    <property type="entry name" value="PucR_C-HTH_sf"/>
</dbReference>
<dbReference type="EMBL" id="BAAAUV010000005">
    <property type="protein sequence ID" value="GAA3207106.1"/>
    <property type="molecule type" value="Genomic_DNA"/>
</dbReference>
<gene>
    <name evidence="5" type="ORF">GCM10010468_23040</name>
</gene>
<sequence length="392" mass="42586">MDEPRLHSWLADQAPGLALRVVEEFARQVPFYALQPREVLDGPVRLAVEANMRGILATLRQCRTPTIEERAEIITWSAQRAEQGVPLEAALAAYHLAIEVCWRAAADHAGPEDAADLHDLGLHLLGYLRSIVPAVTLAHVQEQQQLYGERREARQALVTALLAGEPARHLAARAGTALASSYTVVALRLTPPRARRERGIEDTRRVLRDLEATLAAHAETHVLAAFDEDGGTLLLPGPADPDLAALVALLGKAAERQARAAVSPAGNIAEIPAAAAEAREVAALVVRLRRPAGLYRLEDVLLEYQLARPGSGLTKLAARLDPLAGRPDLMETVRIVALHGHNRRQAALELHVHRNTLDYRLRRIASLTGLDPADPDGFRLLTAALTARDLLT</sequence>
<accession>A0ABP6Q6J5</accession>
<feature type="domain" description="RsbT co-antagonist protein RsbRD N-terminal" evidence="3">
    <location>
        <begin position="15"/>
        <end position="154"/>
    </location>
</feature>
<dbReference type="Proteomes" id="UP001501237">
    <property type="component" value="Unassembled WGS sequence"/>
</dbReference>
<evidence type="ECO:0000259" key="3">
    <source>
        <dbReference type="Pfam" id="PF14361"/>
    </source>
</evidence>
<name>A0ABP6Q6J5_9ACTN</name>
<proteinExistence type="inferred from homology"/>
<feature type="domain" description="CdaR GGDEF-like" evidence="4">
    <location>
        <begin position="165"/>
        <end position="283"/>
    </location>
</feature>
<dbReference type="InterPro" id="IPR025751">
    <property type="entry name" value="RsbRD_N_dom"/>
</dbReference>
<evidence type="ECO:0000259" key="2">
    <source>
        <dbReference type="Pfam" id="PF13556"/>
    </source>
</evidence>
<dbReference type="InterPro" id="IPR025736">
    <property type="entry name" value="PucR_C-HTH_dom"/>
</dbReference>
<feature type="domain" description="PucR C-terminal helix-turn-helix" evidence="2">
    <location>
        <begin position="329"/>
        <end position="386"/>
    </location>
</feature>
<reference evidence="6" key="1">
    <citation type="journal article" date="2019" name="Int. J. Syst. Evol. Microbiol.">
        <title>The Global Catalogue of Microorganisms (GCM) 10K type strain sequencing project: providing services to taxonomists for standard genome sequencing and annotation.</title>
        <authorList>
            <consortium name="The Broad Institute Genomics Platform"/>
            <consortium name="The Broad Institute Genome Sequencing Center for Infectious Disease"/>
            <person name="Wu L."/>
            <person name="Ma J."/>
        </authorList>
    </citation>
    <scope>NUCLEOTIDE SEQUENCE [LARGE SCALE GENOMIC DNA]</scope>
    <source>
        <strain evidence="6">JCM 9377</strain>
    </source>
</reference>
<dbReference type="Pfam" id="PF17853">
    <property type="entry name" value="GGDEF_2"/>
    <property type="match status" value="1"/>
</dbReference>
<dbReference type="PANTHER" id="PTHR33744:SF1">
    <property type="entry name" value="DNA-BINDING TRANSCRIPTIONAL ACTIVATOR ADER"/>
    <property type="match status" value="1"/>
</dbReference>
<dbReference type="Gene3D" id="1.10.10.2840">
    <property type="entry name" value="PucR C-terminal helix-turn-helix domain"/>
    <property type="match status" value="1"/>
</dbReference>